<dbReference type="RefSeq" id="WP_160551178.1">
    <property type="nucleotide sequence ID" value="NZ_CP047650.1"/>
</dbReference>
<evidence type="ECO:0000256" key="1">
    <source>
        <dbReference type="ARBA" id="ARBA00009437"/>
    </source>
</evidence>
<dbReference type="PROSITE" id="PS50931">
    <property type="entry name" value="HTH_LYSR"/>
    <property type="match status" value="1"/>
</dbReference>
<evidence type="ECO:0000256" key="4">
    <source>
        <dbReference type="ARBA" id="ARBA00023163"/>
    </source>
</evidence>
<dbReference type="Gene3D" id="3.40.190.10">
    <property type="entry name" value="Periplasmic binding protein-like II"/>
    <property type="match status" value="2"/>
</dbReference>
<keyword evidence="4" id="KW-0804">Transcription</keyword>
<dbReference type="PRINTS" id="PR00039">
    <property type="entry name" value="HTHLYSR"/>
</dbReference>
<dbReference type="EMBL" id="CP047650">
    <property type="protein sequence ID" value="QHI97660.1"/>
    <property type="molecule type" value="Genomic_DNA"/>
</dbReference>
<evidence type="ECO:0000313" key="7">
    <source>
        <dbReference type="Proteomes" id="UP000464787"/>
    </source>
</evidence>
<dbReference type="AlphaFoldDB" id="A0A857J1A2"/>
<evidence type="ECO:0000259" key="5">
    <source>
        <dbReference type="PROSITE" id="PS50931"/>
    </source>
</evidence>
<evidence type="ECO:0000256" key="2">
    <source>
        <dbReference type="ARBA" id="ARBA00023015"/>
    </source>
</evidence>
<organism evidence="6 7">
    <name type="scientific">Xylophilus rhododendri</name>
    <dbReference type="NCBI Taxonomy" id="2697032"/>
    <lineage>
        <taxon>Bacteria</taxon>
        <taxon>Pseudomonadati</taxon>
        <taxon>Pseudomonadota</taxon>
        <taxon>Betaproteobacteria</taxon>
        <taxon>Burkholderiales</taxon>
        <taxon>Xylophilus</taxon>
    </lineage>
</organism>
<evidence type="ECO:0000313" key="6">
    <source>
        <dbReference type="EMBL" id="QHI97660.1"/>
    </source>
</evidence>
<dbReference type="InterPro" id="IPR000847">
    <property type="entry name" value="LysR_HTH_N"/>
</dbReference>
<comment type="similarity">
    <text evidence="1">Belongs to the LysR transcriptional regulatory family.</text>
</comment>
<feature type="domain" description="HTH lysR-type" evidence="5">
    <location>
        <begin position="1"/>
        <end position="58"/>
    </location>
</feature>
<sequence>MELRHLRAFIAVAEEMHFGRAASRLNLSPPPVSLAIKELEDELGLRLFERNSRRIALTPGGQELLRDARNIVARTEAMRQHAATAASGLSGSLSVGFISTATYSFLPELMRRFSSDHPDVRLSLHEDSTDRILEDLEAGALDLGLMFASPVSYPSLDYVATNRFELVAALPASHALAKRARVPLEKLADDRFLLFERQQGALMFDKVVAACMQHGFSPRLFHARQQHTIVSLVSSGFGLALVPDCVQVIQREGVVYRRLRGEAPVVEVGAAWRRDDDSPTLKAFLQYVPQLRR</sequence>
<dbReference type="GO" id="GO:0003677">
    <property type="term" value="F:DNA binding"/>
    <property type="evidence" value="ECO:0007669"/>
    <property type="project" value="UniProtKB-KW"/>
</dbReference>
<dbReference type="CDD" id="cd08414">
    <property type="entry name" value="PBP2_LTTR_aromatics_like"/>
    <property type="match status" value="1"/>
</dbReference>
<keyword evidence="2" id="KW-0805">Transcription regulation</keyword>
<dbReference type="PANTHER" id="PTHR30346">
    <property type="entry name" value="TRANSCRIPTIONAL DUAL REGULATOR HCAR-RELATED"/>
    <property type="match status" value="1"/>
</dbReference>
<dbReference type="Pfam" id="PF03466">
    <property type="entry name" value="LysR_substrate"/>
    <property type="match status" value="1"/>
</dbReference>
<reference evidence="6 7" key="1">
    <citation type="submission" date="2020-01" db="EMBL/GenBank/DDBJ databases">
        <title>Genome sequencing of strain KACC 21265.</title>
        <authorList>
            <person name="Heo J."/>
            <person name="Kim S.-J."/>
            <person name="Kim J.-S."/>
            <person name="Hong S.-B."/>
            <person name="Kwon S.-W."/>
        </authorList>
    </citation>
    <scope>NUCLEOTIDE SEQUENCE [LARGE SCALE GENOMIC DNA]</scope>
    <source>
        <strain evidence="6 7">KACC 21265</strain>
    </source>
</reference>
<dbReference type="GO" id="GO:0003700">
    <property type="term" value="F:DNA-binding transcription factor activity"/>
    <property type="evidence" value="ECO:0007669"/>
    <property type="project" value="InterPro"/>
</dbReference>
<dbReference type="InterPro" id="IPR036388">
    <property type="entry name" value="WH-like_DNA-bd_sf"/>
</dbReference>
<accession>A0A857J1A2</accession>
<evidence type="ECO:0000256" key="3">
    <source>
        <dbReference type="ARBA" id="ARBA00023125"/>
    </source>
</evidence>
<dbReference type="FunFam" id="1.10.10.10:FF:000001">
    <property type="entry name" value="LysR family transcriptional regulator"/>
    <property type="match status" value="1"/>
</dbReference>
<gene>
    <name evidence="6" type="ORF">GT347_06450</name>
</gene>
<dbReference type="Pfam" id="PF00126">
    <property type="entry name" value="HTH_1"/>
    <property type="match status" value="1"/>
</dbReference>
<dbReference type="SUPFAM" id="SSF46785">
    <property type="entry name" value="Winged helix' DNA-binding domain"/>
    <property type="match status" value="1"/>
</dbReference>
<dbReference type="InterPro" id="IPR036390">
    <property type="entry name" value="WH_DNA-bd_sf"/>
</dbReference>
<keyword evidence="3" id="KW-0238">DNA-binding</keyword>
<dbReference type="InterPro" id="IPR005119">
    <property type="entry name" value="LysR_subst-bd"/>
</dbReference>
<dbReference type="Gene3D" id="1.10.10.10">
    <property type="entry name" value="Winged helix-like DNA-binding domain superfamily/Winged helix DNA-binding domain"/>
    <property type="match status" value="1"/>
</dbReference>
<name>A0A857J1A2_9BURK</name>
<dbReference type="Proteomes" id="UP000464787">
    <property type="component" value="Chromosome"/>
</dbReference>
<dbReference type="KEGG" id="xyk:GT347_06450"/>
<dbReference type="PANTHER" id="PTHR30346:SF0">
    <property type="entry name" value="HCA OPERON TRANSCRIPTIONAL ACTIVATOR HCAR"/>
    <property type="match status" value="1"/>
</dbReference>
<proteinExistence type="inferred from homology"/>
<protein>
    <submittedName>
        <fullName evidence="6">LysR family transcriptional regulator</fullName>
    </submittedName>
</protein>
<dbReference type="SUPFAM" id="SSF53850">
    <property type="entry name" value="Periplasmic binding protein-like II"/>
    <property type="match status" value="1"/>
</dbReference>
<keyword evidence="7" id="KW-1185">Reference proteome</keyword>
<dbReference type="GO" id="GO:0032993">
    <property type="term" value="C:protein-DNA complex"/>
    <property type="evidence" value="ECO:0007669"/>
    <property type="project" value="TreeGrafter"/>
</dbReference>